<keyword evidence="4" id="KW-0804">Transcription</keyword>
<reference evidence="6 7" key="1">
    <citation type="submission" date="2019-06" db="EMBL/GenBank/DDBJ databases">
        <title>Enrichment of Autotrophic Halophilic Microorganisms from Red Sea Brine Pool Using Microbial Electrosynthesis System.</title>
        <authorList>
            <person name="Alqahtani M.F."/>
            <person name="Bajracharya S."/>
            <person name="Katuri K.P."/>
            <person name="Ali M."/>
            <person name="Saikaly P.E."/>
        </authorList>
    </citation>
    <scope>NUCLEOTIDE SEQUENCE [LARGE SCALE GENOMIC DNA]</scope>
    <source>
        <strain evidence="6">MES15</strain>
    </source>
</reference>
<evidence type="ECO:0000313" key="7">
    <source>
        <dbReference type="Proteomes" id="UP000431462"/>
    </source>
</evidence>
<keyword evidence="3" id="KW-0238">DNA-binding</keyword>
<evidence type="ECO:0000259" key="5">
    <source>
        <dbReference type="PROSITE" id="PS50931"/>
    </source>
</evidence>
<dbReference type="Gene3D" id="1.10.10.10">
    <property type="entry name" value="Winged helix-like DNA-binding domain superfamily/Winged helix DNA-binding domain"/>
    <property type="match status" value="1"/>
</dbReference>
<accession>A0A844I7A6</accession>
<evidence type="ECO:0000313" key="6">
    <source>
        <dbReference type="EMBL" id="MTJ00089.1"/>
    </source>
</evidence>
<dbReference type="AlphaFoldDB" id="A0A844I7A6"/>
<dbReference type="PANTHER" id="PTHR30537:SF5">
    <property type="entry name" value="HTH-TYPE TRANSCRIPTIONAL ACTIVATOR TTDR-RELATED"/>
    <property type="match status" value="1"/>
</dbReference>
<dbReference type="Gene3D" id="3.40.190.290">
    <property type="match status" value="1"/>
</dbReference>
<comment type="similarity">
    <text evidence="1">Belongs to the LysR transcriptional regulatory family.</text>
</comment>
<dbReference type="Pfam" id="PF00126">
    <property type="entry name" value="HTH_1"/>
    <property type="match status" value="1"/>
</dbReference>
<dbReference type="InterPro" id="IPR058163">
    <property type="entry name" value="LysR-type_TF_proteobact-type"/>
</dbReference>
<dbReference type="InterPro" id="IPR036388">
    <property type="entry name" value="WH-like_DNA-bd_sf"/>
</dbReference>
<name>A0A844I7A6_9GAMM</name>
<protein>
    <submittedName>
        <fullName evidence="6">LysR family transcriptional regulator</fullName>
    </submittedName>
</protein>
<dbReference type="SUPFAM" id="SSF46785">
    <property type="entry name" value="Winged helix' DNA-binding domain"/>
    <property type="match status" value="1"/>
</dbReference>
<evidence type="ECO:0000256" key="2">
    <source>
        <dbReference type="ARBA" id="ARBA00023015"/>
    </source>
</evidence>
<evidence type="ECO:0000256" key="4">
    <source>
        <dbReference type="ARBA" id="ARBA00023163"/>
    </source>
</evidence>
<feature type="domain" description="HTH lysR-type" evidence="5">
    <location>
        <begin position="1"/>
        <end position="59"/>
    </location>
</feature>
<evidence type="ECO:0000256" key="3">
    <source>
        <dbReference type="ARBA" id="ARBA00023125"/>
    </source>
</evidence>
<dbReference type="CDD" id="cd08471">
    <property type="entry name" value="PBP2_CrgA_like_2"/>
    <property type="match status" value="1"/>
</dbReference>
<dbReference type="PANTHER" id="PTHR30537">
    <property type="entry name" value="HTH-TYPE TRANSCRIPTIONAL REGULATOR"/>
    <property type="match status" value="1"/>
</dbReference>
<dbReference type="SUPFAM" id="SSF53850">
    <property type="entry name" value="Periplasmic binding protein-like II"/>
    <property type="match status" value="1"/>
</dbReference>
<dbReference type="GO" id="GO:0043565">
    <property type="term" value="F:sequence-specific DNA binding"/>
    <property type="evidence" value="ECO:0007669"/>
    <property type="project" value="TreeGrafter"/>
</dbReference>
<sequence length="304" mass="33913">MDKIVLMRIFVEAAESQSFVGAGQRLDMSAPTVTRAIAQLEGSLGVRLFNRTTRRVRLTESGNRYYQDAKRILEEIEDVESALVGVYREPKGVLSVTAPVLFGRKYIVPILIEFLDRHPEIKVKAVFYDRVSNILDEGLDVAIRIGHLKDSSQFAVRVGNVQKVVCGSPDYLGKHGVPNHPGDLADHQIIQSSAVEPSTNWWFESSGGKISVRVSPRLQFNQNDSAISAVKSGYGITRLMSYQVGEEFQTGSLVRILQEHEAEPIPINIVYLEGLRASGKIRSFVDLAKEKLQNNLLINHQMKP</sequence>
<dbReference type="PROSITE" id="PS50931">
    <property type="entry name" value="HTH_LYSR"/>
    <property type="match status" value="1"/>
</dbReference>
<dbReference type="InterPro" id="IPR005119">
    <property type="entry name" value="LysR_subst-bd"/>
</dbReference>
<gene>
    <name evidence="6" type="ORF">FH752_15860</name>
</gene>
<organism evidence="6 7">
    <name type="scientific">Marinobacter adhaerens</name>
    <dbReference type="NCBI Taxonomy" id="1033846"/>
    <lineage>
        <taxon>Bacteria</taxon>
        <taxon>Pseudomonadati</taxon>
        <taxon>Pseudomonadota</taxon>
        <taxon>Gammaproteobacteria</taxon>
        <taxon>Pseudomonadales</taxon>
        <taxon>Marinobacteraceae</taxon>
        <taxon>Marinobacter</taxon>
    </lineage>
</organism>
<dbReference type="InterPro" id="IPR036390">
    <property type="entry name" value="WH_DNA-bd_sf"/>
</dbReference>
<dbReference type="FunFam" id="1.10.10.10:FF:000001">
    <property type="entry name" value="LysR family transcriptional regulator"/>
    <property type="match status" value="1"/>
</dbReference>
<evidence type="ECO:0000256" key="1">
    <source>
        <dbReference type="ARBA" id="ARBA00009437"/>
    </source>
</evidence>
<proteinExistence type="inferred from homology"/>
<keyword evidence="2" id="KW-0805">Transcription regulation</keyword>
<dbReference type="EMBL" id="VENC01000016">
    <property type="protein sequence ID" value="MTJ00089.1"/>
    <property type="molecule type" value="Genomic_DNA"/>
</dbReference>
<dbReference type="Proteomes" id="UP000431462">
    <property type="component" value="Unassembled WGS sequence"/>
</dbReference>
<dbReference type="Pfam" id="PF03466">
    <property type="entry name" value="LysR_substrate"/>
    <property type="match status" value="1"/>
</dbReference>
<dbReference type="InterPro" id="IPR000847">
    <property type="entry name" value="LysR_HTH_N"/>
</dbReference>
<dbReference type="GO" id="GO:0003700">
    <property type="term" value="F:DNA-binding transcription factor activity"/>
    <property type="evidence" value="ECO:0007669"/>
    <property type="project" value="InterPro"/>
</dbReference>
<comment type="caution">
    <text evidence="6">The sequence shown here is derived from an EMBL/GenBank/DDBJ whole genome shotgun (WGS) entry which is preliminary data.</text>
</comment>
<dbReference type="GO" id="GO:0006351">
    <property type="term" value="P:DNA-templated transcription"/>
    <property type="evidence" value="ECO:0007669"/>
    <property type="project" value="TreeGrafter"/>
</dbReference>